<dbReference type="Proteomes" id="UP000072520">
    <property type="component" value="Unassembled WGS sequence"/>
</dbReference>
<dbReference type="EMBL" id="LDSI01000019">
    <property type="protein sequence ID" value="KTS96342.1"/>
    <property type="molecule type" value="Genomic_DNA"/>
</dbReference>
<feature type="chain" id="PRO_5044222862" description="Lysozyme inhibitor LprI-like N-terminal domain-containing protein" evidence="1">
    <location>
        <begin position="23"/>
        <end position="133"/>
    </location>
</feature>
<dbReference type="Gene3D" id="1.20.1270.180">
    <property type="match status" value="1"/>
</dbReference>
<proteinExistence type="predicted"/>
<dbReference type="RefSeq" id="WP_033742155.1">
    <property type="nucleotide sequence ID" value="NZ_LDSI01000019.1"/>
</dbReference>
<evidence type="ECO:0000259" key="2">
    <source>
        <dbReference type="Pfam" id="PF07007"/>
    </source>
</evidence>
<keyword evidence="1" id="KW-0732">Signal</keyword>
<evidence type="ECO:0000313" key="4">
    <source>
        <dbReference type="Proteomes" id="UP000072520"/>
    </source>
</evidence>
<feature type="signal peptide" evidence="1">
    <location>
        <begin position="1"/>
        <end position="22"/>
    </location>
</feature>
<sequence>MKKILLSTLFVVGMQVLNPVYALSDCSQGNNDQEVYSCAEKNKSETEVMLNKEYKAAKSRVQELYKGNDEELNKYISTLTEAQRAWLKYRENDCELASFAADKGSDASLSYINICMYEHNEQRIKKLKMIPYH</sequence>
<dbReference type="AlphaFoldDB" id="A0AB34VCS9"/>
<protein>
    <recommendedName>
        <fullName evidence="2">Lysozyme inhibitor LprI-like N-terminal domain-containing protein</fullName>
    </recommendedName>
</protein>
<accession>A0AB34VCS9</accession>
<evidence type="ECO:0000313" key="3">
    <source>
        <dbReference type="EMBL" id="KTS96342.1"/>
    </source>
</evidence>
<dbReference type="InterPro" id="IPR009739">
    <property type="entry name" value="LprI-like_N"/>
</dbReference>
<evidence type="ECO:0000256" key="1">
    <source>
        <dbReference type="SAM" id="SignalP"/>
    </source>
</evidence>
<name>A0AB34VCS9_9GAMM</name>
<gene>
    <name evidence="3" type="ORF">RSA13_14165</name>
</gene>
<reference evidence="3 4" key="1">
    <citation type="journal article" date="2016" name="Front. Microbiol.">
        <title>Genomic Resource of Rice Seed Associated Bacteria.</title>
        <authorList>
            <person name="Midha S."/>
            <person name="Bansal K."/>
            <person name="Sharma S."/>
            <person name="Kumar N."/>
            <person name="Patil P.P."/>
            <person name="Chaudhry V."/>
            <person name="Patil P.B."/>
        </authorList>
    </citation>
    <scope>NUCLEOTIDE SEQUENCE [LARGE SCALE GENOMIC DNA]</scope>
    <source>
        <strain evidence="3 4">RSA13</strain>
    </source>
</reference>
<organism evidence="3 4">
    <name type="scientific">Pantoea stewartii</name>
    <dbReference type="NCBI Taxonomy" id="66269"/>
    <lineage>
        <taxon>Bacteria</taxon>
        <taxon>Pseudomonadati</taxon>
        <taxon>Pseudomonadota</taxon>
        <taxon>Gammaproteobacteria</taxon>
        <taxon>Enterobacterales</taxon>
        <taxon>Erwiniaceae</taxon>
        <taxon>Pantoea</taxon>
    </lineage>
</organism>
<comment type="caution">
    <text evidence="3">The sequence shown here is derived from an EMBL/GenBank/DDBJ whole genome shotgun (WGS) entry which is preliminary data.</text>
</comment>
<dbReference type="Pfam" id="PF07007">
    <property type="entry name" value="LprI"/>
    <property type="match status" value="1"/>
</dbReference>
<feature type="domain" description="Lysozyme inhibitor LprI-like N-terminal" evidence="2">
    <location>
        <begin position="27"/>
        <end position="127"/>
    </location>
</feature>